<dbReference type="InterPro" id="IPR051283">
    <property type="entry name" value="Sec_Metabolite_Acyltrans"/>
</dbReference>
<dbReference type="InterPro" id="IPR023213">
    <property type="entry name" value="CAT-like_dom_sf"/>
</dbReference>
<sequence length="200" mass="22072">MNDIKIRFISESKVRPLTSTPGHHHDHGGSLISEITAERIEMTPCDLQLLKIHYIQKADSSITISTTLTSTTNLVRRLKASLSQTLDLLHPLAGRLAVTENDDKIVSFHVDCNGAGALFVHTVMDGVMVADILEPVIIPDDIVYSFFQLNGVINYEAAFSKLPLLAVQVTELADGFFVGCSMNHVVVDGTSFWNFFNVWS</sequence>
<dbReference type="PANTHER" id="PTHR31896:SF39">
    <property type="entry name" value="PROTEIN ENHANCED PSEUDOMONAS SUSCEPTIBILITY 1-LIKE"/>
    <property type="match status" value="1"/>
</dbReference>
<dbReference type="GO" id="GO:0016740">
    <property type="term" value="F:transferase activity"/>
    <property type="evidence" value="ECO:0007669"/>
    <property type="project" value="UniProtKB-KW"/>
</dbReference>
<dbReference type="EMBL" id="JXTC01000306">
    <property type="protein sequence ID" value="PON67157.1"/>
    <property type="molecule type" value="Genomic_DNA"/>
</dbReference>
<evidence type="ECO:0000313" key="3">
    <source>
        <dbReference type="Proteomes" id="UP000237000"/>
    </source>
</evidence>
<keyword evidence="1 2" id="KW-0808">Transferase</keyword>
<organism evidence="2 3">
    <name type="scientific">Trema orientale</name>
    <name type="common">Charcoal tree</name>
    <name type="synonym">Celtis orientalis</name>
    <dbReference type="NCBI Taxonomy" id="63057"/>
    <lineage>
        <taxon>Eukaryota</taxon>
        <taxon>Viridiplantae</taxon>
        <taxon>Streptophyta</taxon>
        <taxon>Embryophyta</taxon>
        <taxon>Tracheophyta</taxon>
        <taxon>Spermatophyta</taxon>
        <taxon>Magnoliopsida</taxon>
        <taxon>eudicotyledons</taxon>
        <taxon>Gunneridae</taxon>
        <taxon>Pentapetalae</taxon>
        <taxon>rosids</taxon>
        <taxon>fabids</taxon>
        <taxon>Rosales</taxon>
        <taxon>Cannabaceae</taxon>
        <taxon>Trema</taxon>
    </lineage>
</organism>
<accession>A0A2P5D1L2</accession>
<evidence type="ECO:0000256" key="1">
    <source>
        <dbReference type="ARBA" id="ARBA00022679"/>
    </source>
</evidence>
<keyword evidence="3" id="KW-1185">Reference proteome</keyword>
<dbReference type="PANTHER" id="PTHR31896">
    <property type="entry name" value="FAMILY REGULATORY PROTEIN, PUTATIVE (AFU_ORTHOLOGUE AFUA_3G14730)-RELATED"/>
    <property type="match status" value="1"/>
</dbReference>
<name>A0A2P5D1L2_TREOI</name>
<dbReference type="Proteomes" id="UP000237000">
    <property type="component" value="Unassembled WGS sequence"/>
</dbReference>
<proteinExistence type="predicted"/>
<dbReference type="InParanoid" id="A0A2P5D1L2"/>
<protein>
    <submittedName>
        <fullName evidence="2">Transferase</fullName>
    </submittedName>
</protein>
<gene>
    <name evidence="2" type="ORF">TorRG33x02_265250</name>
</gene>
<dbReference type="OrthoDB" id="1862401at2759"/>
<dbReference type="Gene3D" id="3.30.559.10">
    <property type="entry name" value="Chloramphenicol acetyltransferase-like domain"/>
    <property type="match status" value="1"/>
</dbReference>
<reference evidence="3" key="1">
    <citation type="submission" date="2016-06" db="EMBL/GenBank/DDBJ databases">
        <title>Parallel loss of symbiosis genes in relatives of nitrogen-fixing non-legume Parasponia.</title>
        <authorList>
            <person name="Van Velzen R."/>
            <person name="Holmer R."/>
            <person name="Bu F."/>
            <person name="Rutten L."/>
            <person name="Van Zeijl A."/>
            <person name="Liu W."/>
            <person name="Santuari L."/>
            <person name="Cao Q."/>
            <person name="Sharma T."/>
            <person name="Shen D."/>
            <person name="Roswanjaya Y."/>
            <person name="Wardhani T."/>
            <person name="Kalhor M.S."/>
            <person name="Jansen J."/>
            <person name="Van den Hoogen J."/>
            <person name="Gungor B."/>
            <person name="Hartog M."/>
            <person name="Hontelez J."/>
            <person name="Verver J."/>
            <person name="Yang W.-C."/>
            <person name="Schijlen E."/>
            <person name="Repin R."/>
            <person name="Schilthuizen M."/>
            <person name="Schranz E."/>
            <person name="Heidstra R."/>
            <person name="Miyata K."/>
            <person name="Fedorova E."/>
            <person name="Kohlen W."/>
            <person name="Bisseling T."/>
            <person name="Smit S."/>
            <person name="Geurts R."/>
        </authorList>
    </citation>
    <scope>NUCLEOTIDE SEQUENCE [LARGE SCALE GENOMIC DNA]</scope>
    <source>
        <strain evidence="3">cv. RG33-2</strain>
    </source>
</reference>
<dbReference type="STRING" id="63057.A0A2P5D1L2"/>
<comment type="caution">
    <text evidence="2">The sequence shown here is derived from an EMBL/GenBank/DDBJ whole genome shotgun (WGS) entry which is preliminary data.</text>
</comment>
<dbReference type="AlphaFoldDB" id="A0A2P5D1L2"/>
<evidence type="ECO:0000313" key="2">
    <source>
        <dbReference type="EMBL" id="PON67157.1"/>
    </source>
</evidence>
<dbReference type="Pfam" id="PF02458">
    <property type="entry name" value="Transferase"/>
    <property type="match status" value="1"/>
</dbReference>